<dbReference type="OrthoDB" id="1935929at2759"/>
<gene>
    <name evidence="2" type="ORF">Cgig2_002997</name>
</gene>
<dbReference type="CDD" id="cd06222">
    <property type="entry name" value="RNase_H_like"/>
    <property type="match status" value="1"/>
</dbReference>
<dbReference type="GO" id="GO:0004523">
    <property type="term" value="F:RNA-DNA hybrid ribonuclease activity"/>
    <property type="evidence" value="ECO:0007669"/>
    <property type="project" value="InterPro"/>
</dbReference>
<dbReference type="InterPro" id="IPR044730">
    <property type="entry name" value="RNase_H-like_dom_plant"/>
</dbReference>
<dbReference type="AlphaFoldDB" id="A0A9Q1QD49"/>
<dbReference type="GO" id="GO:0003676">
    <property type="term" value="F:nucleic acid binding"/>
    <property type="evidence" value="ECO:0007669"/>
    <property type="project" value="InterPro"/>
</dbReference>
<name>A0A9Q1QD49_9CARY</name>
<feature type="domain" description="RNase H type-1" evidence="1">
    <location>
        <begin position="169"/>
        <end position="233"/>
    </location>
</feature>
<dbReference type="PANTHER" id="PTHR47074:SF11">
    <property type="entry name" value="REVERSE TRANSCRIPTASE-LIKE PROTEIN"/>
    <property type="match status" value="1"/>
</dbReference>
<comment type="caution">
    <text evidence="2">The sequence shown here is derived from an EMBL/GenBank/DDBJ whole genome shotgun (WGS) entry which is preliminary data.</text>
</comment>
<reference evidence="2" key="1">
    <citation type="submission" date="2022-04" db="EMBL/GenBank/DDBJ databases">
        <title>Carnegiea gigantea Genome sequencing and assembly v2.</title>
        <authorList>
            <person name="Copetti D."/>
            <person name="Sanderson M.J."/>
            <person name="Burquez A."/>
            <person name="Wojciechowski M.F."/>
        </authorList>
    </citation>
    <scope>NUCLEOTIDE SEQUENCE</scope>
    <source>
        <strain evidence="2">SGP5-SGP5p</strain>
        <tissue evidence="2">Aerial part</tissue>
    </source>
</reference>
<protein>
    <recommendedName>
        <fullName evidence="1">RNase H type-1 domain-containing protein</fullName>
    </recommendedName>
</protein>
<organism evidence="2 3">
    <name type="scientific">Carnegiea gigantea</name>
    <dbReference type="NCBI Taxonomy" id="171969"/>
    <lineage>
        <taxon>Eukaryota</taxon>
        <taxon>Viridiplantae</taxon>
        <taxon>Streptophyta</taxon>
        <taxon>Embryophyta</taxon>
        <taxon>Tracheophyta</taxon>
        <taxon>Spermatophyta</taxon>
        <taxon>Magnoliopsida</taxon>
        <taxon>eudicotyledons</taxon>
        <taxon>Gunneridae</taxon>
        <taxon>Pentapetalae</taxon>
        <taxon>Caryophyllales</taxon>
        <taxon>Cactineae</taxon>
        <taxon>Cactaceae</taxon>
        <taxon>Cactoideae</taxon>
        <taxon>Echinocereeae</taxon>
        <taxon>Carnegiea</taxon>
    </lineage>
</organism>
<dbReference type="EMBL" id="JAKOGI010000276">
    <property type="protein sequence ID" value="KAJ8437863.1"/>
    <property type="molecule type" value="Genomic_DNA"/>
</dbReference>
<evidence type="ECO:0000259" key="1">
    <source>
        <dbReference type="Pfam" id="PF13456"/>
    </source>
</evidence>
<accession>A0A9Q1QD49</accession>
<dbReference type="InterPro" id="IPR002156">
    <property type="entry name" value="RNaseH_domain"/>
</dbReference>
<sequence>MGRIGGPGKQFKFENMWIHDAGCRQTVKDAWESFTSQDPWTNLEGKLSSCSGALLKWNEEVFAEVWGGSGFEEMLWDGNVISPMDAILKASRRLPSDRLGKYVAVMSECWNSRNRFIFGKKEGNRVGLAACAVAFVHNFRRIREDDKLTPTTSATAYWMPPSSGLFKLNFDAGMVGQNGRGWGFVVWDYTGQVALAGVTQDVRFLGPEVEEARACLFALKNAAAHGFKRLVVEDIISCCFAFDFVAWNFVTRVVIRLHMQSPISIRSTFVKGYGRMGCRI</sequence>
<proteinExistence type="predicted"/>
<evidence type="ECO:0000313" key="2">
    <source>
        <dbReference type="EMBL" id="KAJ8437863.1"/>
    </source>
</evidence>
<dbReference type="Proteomes" id="UP001153076">
    <property type="component" value="Unassembled WGS sequence"/>
</dbReference>
<dbReference type="PANTHER" id="PTHR47074">
    <property type="entry name" value="BNAC02G40300D PROTEIN"/>
    <property type="match status" value="1"/>
</dbReference>
<dbReference type="Pfam" id="PF13456">
    <property type="entry name" value="RVT_3"/>
    <property type="match status" value="1"/>
</dbReference>
<evidence type="ECO:0000313" key="3">
    <source>
        <dbReference type="Proteomes" id="UP001153076"/>
    </source>
</evidence>
<keyword evidence="3" id="KW-1185">Reference proteome</keyword>
<dbReference type="InterPro" id="IPR052929">
    <property type="entry name" value="RNase_H-like_EbsB-rel"/>
</dbReference>